<dbReference type="PANTHER" id="PTHR43794">
    <property type="entry name" value="AMINOHYDROLASE SSNA-RELATED"/>
    <property type="match status" value="1"/>
</dbReference>
<dbReference type="InterPro" id="IPR011059">
    <property type="entry name" value="Metal-dep_hydrolase_composite"/>
</dbReference>
<dbReference type="NCBIfam" id="NF006269">
    <property type="entry name" value="PRK08418.1"/>
    <property type="match status" value="1"/>
</dbReference>
<dbReference type="KEGG" id="cinf:CINF_1726"/>
<accession>A0A7H9CJ96</accession>
<dbReference type="AlphaFoldDB" id="A0A7H9CJ96"/>
<dbReference type="EMBL" id="CP049075">
    <property type="protein sequence ID" value="QLI06196.1"/>
    <property type="molecule type" value="Genomic_DNA"/>
</dbReference>
<organism evidence="3 4">
    <name type="scientific">Candidatus Campylobacter infans</name>
    <dbReference type="NCBI Taxonomy" id="2561898"/>
    <lineage>
        <taxon>Bacteria</taxon>
        <taxon>Pseudomonadati</taxon>
        <taxon>Campylobacterota</taxon>
        <taxon>Epsilonproteobacteria</taxon>
        <taxon>Campylobacterales</taxon>
        <taxon>Campylobacteraceae</taxon>
        <taxon>Campylobacter</taxon>
    </lineage>
</organism>
<dbReference type="Proteomes" id="UP000509414">
    <property type="component" value="Chromosome"/>
</dbReference>
<evidence type="ECO:0000313" key="3">
    <source>
        <dbReference type="EMBL" id="QLI06196.1"/>
    </source>
</evidence>
<sequence length="406" mass="45641">MKVLVPKYIITCDDDFRILQDHAILFDTHIEKLIPLKELSISPNDEIISVPNYVALPAFINTHTHLEFSINKARLKYGDFISWLGSVLAQREALLKKLNKGVIRRALKSMLESGVGTVGEISSFGEDLSVLAKSEARTVFFTEILGAKENEIEKNWAEFLTRFKEAKIHKSELFTPAISVHSPYSTHPELLGRAVKLAKSENTLVSTHFLESKAEKIWLEDESGDFKKWLSSFSHESKPFYTAKSFLSAFDKETTIFAHCLYARDYFEDILHIAHCPRSNRLLDGFTLDIKNASKHANITLGTDGMSSNFSLNIWDEMRAALFTHRSSINTLSKDLLMMATRNGAKALRLDNGIITKGAPADIAVAILPKGSDIKQLPLDMILHSSLVSHLFVNGKNVNLHKEKKE</sequence>
<dbReference type="Gene3D" id="3.20.20.140">
    <property type="entry name" value="Metal-dependent hydrolases"/>
    <property type="match status" value="1"/>
</dbReference>
<dbReference type="InterPro" id="IPR050287">
    <property type="entry name" value="MTA/SAH_deaminase"/>
</dbReference>
<name>A0A7H9CJ96_9BACT</name>
<dbReference type="Gene3D" id="2.30.40.10">
    <property type="entry name" value="Urease, subunit C, domain 1"/>
    <property type="match status" value="1"/>
</dbReference>
<dbReference type="SUPFAM" id="SSF51556">
    <property type="entry name" value="Metallo-dependent hydrolases"/>
    <property type="match status" value="1"/>
</dbReference>
<evidence type="ECO:0000259" key="2">
    <source>
        <dbReference type="Pfam" id="PF01979"/>
    </source>
</evidence>
<gene>
    <name evidence="3" type="ORF">CINF_1726</name>
</gene>
<dbReference type="InterPro" id="IPR032466">
    <property type="entry name" value="Metal_Hydrolase"/>
</dbReference>
<protein>
    <submittedName>
        <fullName evidence="3">Metallo-dependent hydrolase, subgroup D</fullName>
    </submittedName>
</protein>
<feature type="domain" description="Amidohydrolase-related" evidence="2">
    <location>
        <begin position="55"/>
        <end position="398"/>
    </location>
</feature>
<reference evidence="3 4" key="1">
    <citation type="submission" date="2020-02" db="EMBL/GenBank/DDBJ databases">
        <title>Complete genome sequence of the novel Campylobacter species Candidatus Campylobacter infans.</title>
        <authorList>
            <person name="Duim B."/>
            <person name="Zomer A."/>
            <person name="van der Graaf L."/>
            <person name="Wagenaar J."/>
        </authorList>
    </citation>
    <scope>NUCLEOTIDE SEQUENCE [LARGE SCALE GENOMIC DNA]</scope>
    <source>
        <strain evidence="3 4">19S00001</strain>
    </source>
</reference>
<dbReference type="PANTHER" id="PTHR43794:SF11">
    <property type="entry name" value="AMIDOHYDROLASE-RELATED DOMAIN-CONTAINING PROTEIN"/>
    <property type="match status" value="1"/>
</dbReference>
<keyword evidence="4" id="KW-1185">Reference proteome</keyword>
<evidence type="ECO:0000313" key="4">
    <source>
        <dbReference type="Proteomes" id="UP000509414"/>
    </source>
</evidence>
<dbReference type="RefSeq" id="WP_178695601.1">
    <property type="nucleotide sequence ID" value="NZ_CP049075.1"/>
</dbReference>
<proteinExistence type="predicted"/>
<dbReference type="GO" id="GO:0016810">
    <property type="term" value="F:hydrolase activity, acting on carbon-nitrogen (but not peptide) bonds"/>
    <property type="evidence" value="ECO:0007669"/>
    <property type="project" value="InterPro"/>
</dbReference>
<keyword evidence="1 3" id="KW-0378">Hydrolase</keyword>
<evidence type="ECO:0000256" key="1">
    <source>
        <dbReference type="ARBA" id="ARBA00022801"/>
    </source>
</evidence>
<dbReference type="InterPro" id="IPR006680">
    <property type="entry name" value="Amidohydro-rel"/>
</dbReference>
<dbReference type="Pfam" id="PF01979">
    <property type="entry name" value="Amidohydro_1"/>
    <property type="match status" value="1"/>
</dbReference>